<dbReference type="PANTHER" id="PTHR19303:SF74">
    <property type="entry name" value="POGO TRANSPOSABLE ELEMENT WITH KRAB DOMAIN"/>
    <property type="match status" value="1"/>
</dbReference>
<name>A0AAD9JG49_RIDPI</name>
<dbReference type="GO" id="GO:0005634">
    <property type="term" value="C:nucleus"/>
    <property type="evidence" value="ECO:0007669"/>
    <property type="project" value="TreeGrafter"/>
</dbReference>
<dbReference type="Gene3D" id="1.10.10.60">
    <property type="entry name" value="Homeodomain-like"/>
    <property type="match status" value="1"/>
</dbReference>
<proteinExistence type="predicted"/>
<evidence type="ECO:0000313" key="3">
    <source>
        <dbReference type="Proteomes" id="UP001209878"/>
    </source>
</evidence>
<organism evidence="2 3">
    <name type="scientific">Ridgeia piscesae</name>
    <name type="common">Tubeworm</name>
    <dbReference type="NCBI Taxonomy" id="27915"/>
    <lineage>
        <taxon>Eukaryota</taxon>
        <taxon>Metazoa</taxon>
        <taxon>Spiralia</taxon>
        <taxon>Lophotrochozoa</taxon>
        <taxon>Annelida</taxon>
        <taxon>Polychaeta</taxon>
        <taxon>Sedentaria</taxon>
        <taxon>Canalipalpata</taxon>
        <taxon>Sabellida</taxon>
        <taxon>Siboglinidae</taxon>
        <taxon>Ridgeia</taxon>
    </lineage>
</organism>
<dbReference type="EMBL" id="JAODUO010002436">
    <property type="protein sequence ID" value="KAK2152554.1"/>
    <property type="molecule type" value="Genomic_DNA"/>
</dbReference>
<dbReference type="InterPro" id="IPR009057">
    <property type="entry name" value="Homeodomain-like_sf"/>
</dbReference>
<dbReference type="Pfam" id="PF03184">
    <property type="entry name" value="DDE_1"/>
    <property type="match status" value="1"/>
</dbReference>
<comment type="caution">
    <text evidence="2">The sequence shown here is derived from an EMBL/GenBank/DDBJ whole genome shotgun (WGS) entry which is preliminary data.</text>
</comment>
<dbReference type="SUPFAM" id="SSF46689">
    <property type="entry name" value="Homeodomain-like"/>
    <property type="match status" value="1"/>
</dbReference>
<dbReference type="GO" id="GO:0003677">
    <property type="term" value="F:DNA binding"/>
    <property type="evidence" value="ECO:0007669"/>
    <property type="project" value="TreeGrafter"/>
</dbReference>
<protein>
    <recommendedName>
        <fullName evidence="1">DDE-1 domain-containing protein</fullName>
    </recommendedName>
</protein>
<dbReference type="PANTHER" id="PTHR19303">
    <property type="entry name" value="TRANSPOSON"/>
    <property type="match status" value="1"/>
</dbReference>
<sequence length="326" mass="36758">MVRNYKRKTNKLSWTDENMRLAIEEWKKGSAGYRQIGEQFNVPWSTLHDRLKNNNTIITGAKKGFAGGFRKVFTDEQEQELCTYILYMEEVLLGLSRGDVRHVAYQMAVRNNLPHNFNNNTEMAGDDWLMSFRHHHPELSLRTPEATTAARARGFNKASVDRFYHLYAELIDAKVFEPGNVYNVDESGITTVQGKPSKILGRCGKKQIGCLTSAERGILVTAVIAMNAAGNYVPPMLIFPRVHRKPELMDGAPPGSVYACHPSGWMQTDLFTDWFHHFLAFAKPTESKPVLLILDGHATHTKNIVLIDLARQSNVHIICSSATLNS</sequence>
<feature type="domain" description="DDE-1" evidence="1">
    <location>
        <begin position="220"/>
        <end position="319"/>
    </location>
</feature>
<reference evidence="2" key="1">
    <citation type="journal article" date="2023" name="Mol. Biol. Evol.">
        <title>Third-Generation Sequencing Reveals the Adaptive Role of the Epigenome in Three Deep-Sea Polychaetes.</title>
        <authorList>
            <person name="Perez M."/>
            <person name="Aroh O."/>
            <person name="Sun Y."/>
            <person name="Lan Y."/>
            <person name="Juniper S.K."/>
            <person name="Young C.R."/>
            <person name="Angers B."/>
            <person name="Qian P.Y."/>
        </authorList>
    </citation>
    <scope>NUCLEOTIDE SEQUENCE</scope>
    <source>
        <strain evidence="2">R07B-5</strain>
    </source>
</reference>
<evidence type="ECO:0000259" key="1">
    <source>
        <dbReference type="Pfam" id="PF03184"/>
    </source>
</evidence>
<keyword evidence="3" id="KW-1185">Reference proteome</keyword>
<gene>
    <name evidence="2" type="ORF">NP493_2443g00004</name>
</gene>
<accession>A0AAD9JG49</accession>
<dbReference type="AlphaFoldDB" id="A0AAD9JG49"/>
<dbReference type="InterPro" id="IPR050863">
    <property type="entry name" value="CenT-Element_Derived"/>
</dbReference>
<dbReference type="Proteomes" id="UP001209878">
    <property type="component" value="Unassembled WGS sequence"/>
</dbReference>
<evidence type="ECO:0000313" key="2">
    <source>
        <dbReference type="EMBL" id="KAK2152554.1"/>
    </source>
</evidence>
<dbReference type="InterPro" id="IPR004875">
    <property type="entry name" value="DDE_SF_endonuclease_dom"/>
</dbReference>